<protein>
    <submittedName>
        <fullName evidence="3">Uncharacterized protein</fullName>
    </submittedName>
</protein>
<dbReference type="InterPro" id="IPR027417">
    <property type="entry name" value="P-loop_NTPase"/>
</dbReference>
<organism evidence="3 4">
    <name type="scientific">Tetraparma gracilis</name>
    <dbReference type="NCBI Taxonomy" id="2962635"/>
    <lineage>
        <taxon>Eukaryota</taxon>
        <taxon>Sar</taxon>
        <taxon>Stramenopiles</taxon>
        <taxon>Ochrophyta</taxon>
        <taxon>Bolidophyceae</taxon>
        <taxon>Parmales</taxon>
        <taxon>Triparmaceae</taxon>
        <taxon>Tetraparma</taxon>
    </lineage>
</organism>
<reference evidence="3 4" key="1">
    <citation type="journal article" date="2023" name="Commun. Biol.">
        <title>Genome analysis of Parmales, the sister group of diatoms, reveals the evolutionary specialization of diatoms from phago-mixotrophs to photoautotrophs.</title>
        <authorList>
            <person name="Ban H."/>
            <person name="Sato S."/>
            <person name="Yoshikawa S."/>
            <person name="Yamada K."/>
            <person name="Nakamura Y."/>
            <person name="Ichinomiya M."/>
            <person name="Sato N."/>
            <person name="Blanc-Mathieu R."/>
            <person name="Endo H."/>
            <person name="Kuwata A."/>
            <person name="Ogata H."/>
        </authorList>
    </citation>
    <scope>NUCLEOTIDE SEQUENCE [LARGE SCALE GENOMIC DNA]</scope>
</reference>
<evidence type="ECO:0000313" key="3">
    <source>
        <dbReference type="EMBL" id="GMI35326.1"/>
    </source>
</evidence>
<feature type="transmembrane region" description="Helical" evidence="2">
    <location>
        <begin position="20"/>
        <end position="40"/>
    </location>
</feature>
<keyword evidence="4" id="KW-1185">Reference proteome</keyword>
<keyword evidence="2" id="KW-0812">Transmembrane</keyword>
<dbReference type="Proteomes" id="UP001165060">
    <property type="component" value="Unassembled WGS sequence"/>
</dbReference>
<keyword evidence="2" id="KW-1133">Transmembrane helix</keyword>
<evidence type="ECO:0000313" key="4">
    <source>
        <dbReference type="Proteomes" id="UP001165060"/>
    </source>
</evidence>
<evidence type="ECO:0000256" key="2">
    <source>
        <dbReference type="SAM" id="Phobius"/>
    </source>
</evidence>
<sequence>MEEIIARLAKVFSTKPMYAVLHVLIILCAMLGVYLGSFVLDASRDSISSVRQTNQNVITHVRPSLDGGFNVCEDGIVNQIAFPSPLVPKDFNKHLNHMLQLQEGECSWYNMGRRLPSTKATGFTREAPPPLTSMPKNTPLDQSARLKSVCAGDRCMLSAPYGNCVNAQNPGRCTYFTFLEHPVDRVVAMYNVYCKRVGEGASLPLPMHFAGREEGAAQCPDLGIVEFARLVGNAYTNELAGRYKAALDSGQVECERSGGGSYEEECGQLPPATDVDQGRALRRIATKEVMVMIMDDKYSEGLRSLSMLAGGGAYDRSQHQYLPYSSREGEWQFGPTKKQRSAIGKALKQDIRLFREAKEIFAGVYRDWKPPQNKKPAGA</sequence>
<dbReference type="Gene3D" id="3.40.50.300">
    <property type="entry name" value="P-loop containing nucleotide triphosphate hydrolases"/>
    <property type="match status" value="1"/>
</dbReference>
<proteinExistence type="predicted"/>
<evidence type="ECO:0000256" key="1">
    <source>
        <dbReference type="SAM" id="MobiDB-lite"/>
    </source>
</evidence>
<feature type="region of interest" description="Disordered" evidence="1">
    <location>
        <begin position="119"/>
        <end position="138"/>
    </location>
</feature>
<keyword evidence="2" id="KW-0472">Membrane</keyword>
<dbReference type="EMBL" id="BRYB01004694">
    <property type="protein sequence ID" value="GMI35326.1"/>
    <property type="molecule type" value="Genomic_DNA"/>
</dbReference>
<name>A0ABQ6MYR9_9STRA</name>
<gene>
    <name evidence="3" type="ORF">TeGR_g14946</name>
</gene>
<comment type="caution">
    <text evidence="3">The sequence shown here is derived from an EMBL/GenBank/DDBJ whole genome shotgun (WGS) entry which is preliminary data.</text>
</comment>
<accession>A0ABQ6MYR9</accession>